<feature type="transmembrane region" description="Helical" evidence="1">
    <location>
        <begin position="301"/>
        <end position="327"/>
    </location>
</feature>
<evidence type="ECO:0000313" key="2">
    <source>
        <dbReference type="EMBL" id="KAH0961751.1"/>
    </source>
</evidence>
<feature type="transmembrane region" description="Helical" evidence="1">
    <location>
        <begin position="261"/>
        <end position="281"/>
    </location>
</feature>
<name>A0A9P8MWY1_9HYPO</name>
<dbReference type="Proteomes" id="UP000824596">
    <property type="component" value="Unassembled WGS sequence"/>
</dbReference>
<accession>A0A9P8MWY1</accession>
<keyword evidence="1" id="KW-0812">Transmembrane</keyword>
<evidence type="ECO:0000313" key="3">
    <source>
        <dbReference type="Proteomes" id="UP000824596"/>
    </source>
</evidence>
<keyword evidence="3" id="KW-1185">Reference proteome</keyword>
<reference evidence="2" key="1">
    <citation type="submission" date="2021-09" db="EMBL/GenBank/DDBJ databases">
        <title>A high-quality genome of the endoparasitic fungus Hirsutella rhossiliensis with a comparison of Hirsutella genomes reveals transposable elements contributing to genome size variation.</title>
        <authorList>
            <person name="Lin R."/>
            <person name="Jiao Y."/>
            <person name="Sun X."/>
            <person name="Ling J."/>
            <person name="Xie B."/>
            <person name="Cheng X."/>
        </authorList>
    </citation>
    <scope>NUCLEOTIDE SEQUENCE</scope>
    <source>
        <strain evidence="2">HR02</strain>
    </source>
</reference>
<dbReference type="GeneID" id="68355960"/>
<dbReference type="OrthoDB" id="5086500at2759"/>
<sequence length="356" mass="40915">MATPSPAAVNHPGARPGLRLNKDLDQLLQIDEVETPSLPMRKFLKATLESPHLPGQPRIRLNPAVDADPDELLQYLRNCHLTDELDGLLPFTKYIFVQTPSYRHIMPLHHNKAHDRKVVVDEHPGLHLLWYYDRIFIKPIPAYFYSKVFWDYLETADPQVHKAALGFMRSYYFLIQYQIDFNQACEMSLVPKKPRQGNHPTYEEFYAFIAQFKDVDDVHTCRRYHFGELRLTRIDKAVMLFSGHLAYFHIYPQWGSFLKHIFAPLFTIFAVVSVVQVALAAQQITSGSTSSDWKAFISVTLFFPIGIMCLVVVVVAAGFIGILIMCVKDLVWANRVRRQKNDGDQGAGEKSYGMIW</sequence>
<dbReference type="PANTHER" id="PTHR34414:SF1">
    <property type="entry name" value="SUBTILISIN-LIKE SERINE PROTEASE"/>
    <property type="match status" value="1"/>
</dbReference>
<comment type="caution">
    <text evidence="2">The sequence shown here is derived from an EMBL/GenBank/DDBJ whole genome shotgun (WGS) entry which is preliminary data.</text>
</comment>
<evidence type="ECO:0008006" key="4">
    <source>
        <dbReference type="Google" id="ProtNLM"/>
    </source>
</evidence>
<dbReference type="AlphaFoldDB" id="A0A9P8MWY1"/>
<dbReference type="RefSeq" id="XP_044719264.1">
    <property type="nucleotide sequence ID" value="XM_044865302.1"/>
</dbReference>
<dbReference type="InterPro" id="IPR046536">
    <property type="entry name" value="DUF6601"/>
</dbReference>
<gene>
    <name evidence="2" type="ORF">HRG_06831</name>
</gene>
<keyword evidence="1" id="KW-1133">Transmembrane helix</keyword>
<organism evidence="2 3">
    <name type="scientific">Hirsutella rhossiliensis</name>
    <dbReference type="NCBI Taxonomy" id="111463"/>
    <lineage>
        <taxon>Eukaryota</taxon>
        <taxon>Fungi</taxon>
        <taxon>Dikarya</taxon>
        <taxon>Ascomycota</taxon>
        <taxon>Pezizomycotina</taxon>
        <taxon>Sordariomycetes</taxon>
        <taxon>Hypocreomycetidae</taxon>
        <taxon>Hypocreales</taxon>
        <taxon>Ophiocordycipitaceae</taxon>
        <taxon>Hirsutella</taxon>
    </lineage>
</organism>
<keyword evidence="1" id="KW-0472">Membrane</keyword>
<protein>
    <recommendedName>
        <fullName evidence="4">Subtilisin-like serine protease</fullName>
    </recommendedName>
</protein>
<dbReference type="Pfam" id="PF20246">
    <property type="entry name" value="DUF6601"/>
    <property type="match status" value="1"/>
</dbReference>
<dbReference type="PANTHER" id="PTHR34414">
    <property type="entry name" value="HET DOMAIN-CONTAINING PROTEIN-RELATED"/>
    <property type="match status" value="1"/>
</dbReference>
<proteinExistence type="predicted"/>
<dbReference type="EMBL" id="JAIZPD010000007">
    <property type="protein sequence ID" value="KAH0961751.1"/>
    <property type="molecule type" value="Genomic_DNA"/>
</dbReference>
<evidence type="ECO:0000256" key="1">
    <source>
        <dbReference type="SAM" id="Phobius"/>
    </source>
</evidence>